<accession>A0A4V2EWU6</accession>
<feature type="signal peptide" evidence="3">
    <location>
        <begin position="1"/>
        <end position="38"/>
    </location>
</feature>
<organism evidence="5 6">
    <name type="scientific">Sphaerotilus mobilis</name>
    <dbReference type="NCBI Taxonomy" id="47994"/>
    <lineage>
        <taxon>Bacteria</taxon>
        <taxon>Pseudomonadati</taxon>
        <taxon>Pseudomonadota</taxon>
        <taxon>Betaproteobacteria</taxon>
        <taxon>Burkholderiales</taxon>
        <taxon>Sphaerotilaceae</taxon>
        <taxon>Sphaerotilus</taxon>
    </lineage>
</organism>
<keyword evidence="6" id="KW-1185">Reference proteome</keyword>
<protein>
    <submittedName>
        <fullName evidence="5">Opacity protein-like surface antigen</fullName>
    </submittedName>
</protein>
<feature type="domain" description="Outer membrane protein beta-barrel" evidence="4">
    <location>
        <begin position="25"/>
        <end position="191"/>
    </location>
</feature>
<sequence>MQHQSRASSASRKSRADIRLIAAALLGLTALTSTEASAQVALSQPYVTAGYASFEGFSGGLYLGGGAKLGTLSSLFKLNVPGDLSVEGRYASASDSSYGLDLKATSFEGVAVANYPISPVFSAIAYAGLGMLKSDVSFSFGGITSKGSASTTELIGGVGVQYEVIPRLKVEARLGLLGYGSTTTVGAQYRF</sequence>
<dbReference type="GO" id="GO:0009279">
    <property type="term" value="C:cell outer membrane"/>
    <property type="evidence" value="ECO:0007669"/>
    <property type="project" value="UniProtKB-SubCell"/>
</dbReference>
<evidence type="ECO:0000256" key="1">
    <source>
        <dbReference type="ARBA" id="ARBA00004442"/>
    </source>
</evidence>
<dbReference type="AlphaFoldDB" id="A0A4V2EWU6"/>
<feature type="chain" id="PRO_5020292101" evidence="3">
    <location>
        <begin position="39"/>
        <end position="191"/>
    </location>
</feature>
<dbReference type="RefSeq" id="WP_130481616.1">
    <property type="nucleotide sequence ID" value="NZ_SGWV01000008.1"/>
</dbReference>
<dbReference type="Proteomes" id="UP000293433">
    <property type="component" value="Unassembled WGS sequence"/>
</dbReference>
<gene>
    <name evidence="5" type="ORF">EV685_1788</name>
</gene>
<reference evidence="5 6" key="1">
    <citation type="submission" date="2019-02" db="EMBL/GenBank/DDBJ databases">
        <title>Genomic Encyclopedia of Type Strains, Phase IV (KMG-IV): sequencing the most valuable type-strain genomes for metagenomic binning, comparative biology and taxonomic classification.</title>
        <authorList>
            <person name="Goeker M."/>
        </authorList>
    </citation>
    <scope>NUCLEOTIDE SEQUENCE [LARGE SCALE GENOMIC DNA]</scope>
    <source>
        <strain evidence="5 6">DSM 10617</strain>
    </source>
</reference>
<dbReference type="SUPFAM" id="SSF56925">
    <property type="entry name" value="OMPA-like"/>
    <property type="match status" value="1"/>
</dbReference>
<dbReference type="InterPro" id="IPR011250">
    <property type="entry name" value="OMP/PagP_B-barrel"/>
</dbReference>
<comment type="subcellular location">
    <subcellularLocation>
        <location evidence="1">Cell outer membrane</location>
    </subcellularLocation>
</comment>
<evidence type="ECO:0000256" key="2">
    <source>
        <dbReference type="ARBA" id="ARBA00022729"/>
    </source>
</evidence>
<dbReference type="EMBL" id="SGWV01000008">
    <property type="protein sequence ID" value="RZS57220.1"/>
    <property type="molecule type" value="Genomic_DNA"/>
</dbReference>
<name>A0A4V2EWU6_9BURK</name>
<comment type="caution">
    <text evidence="5">The sequence shown here is derived from an EMBL/GenBank/DDBJ whole genome shotgun (WGS) entry which is preliminary data.</text>
</comment>
<evidence type="ECO:0000256" key="3">
    <source>
        <dbReference type="SAM" id="SignalP"/>
    </source>
</evidence>
<evidence type="ECO:0000313" key="5">
    <source>
        <dbReference type="EMBL" id="RZS57220.1"/>
    </source>
</evidence>
<dbReference type="Pfam" id="PF13505">
    <property type="entry name" value="OMP_b-brl"/>
    <property type="match status" value="1"/>
</dbReference>
<evidence type="ECO:0000313" key="6">
    <source>
        <dbReference type="Proteomes" id="UP000293433"/>
    </source>
</evidence>
<dbReference type="Gene3D" id="2.40.160.20">
    <property type="match status" value="1"/>
</dbReference>
<keyword evidence="2 3" id="KW-0732">Signal</keyword>
<proteinExistence type="predicted"/>
<evidence type="ECO:0000259" key="4">
    <source>
        <dbReference type="Pfam" id="PF13505"/>
    </source>
</evidence>
<dbReference type="InterPro" id="IPR027385">
    <property type="entry name" value="Beta-barrel_OMP"/>
</dbReference>